<sequence length="91" mass="9890">MISNGKVTSYSGQGNVVGNVVAFIFVFGLLLGSIYALSFWTLENAWIPGLAFMVLWTLAFLVAKELLGRGDTLTQQDIHGEHGEPVEPKAH</sequence>
<evidence type="ECO:0000313" key="3">
    <source>
        <dbReference type="Proteomes" id="UP001501736"/>
    </source>
</evidence>
<keyword evidence="1" id="KW-0472">Membrane</keyword>
<accession>A0ABP6REX8</accession>
<reference evidence="3" key="1">
    <citation type="journal article" date="2019" name="Int. J. Syst. Evol. Microbiol.">
        <title>The Global Catalogue of Microorganisms (GCM) 10K type strain sequencing project: providing services to taxonomists for standard genome sequencing and annotation.</title>
        <authorList>
            <consortium name="The Broad Institute Genomics Platform"/>
            <consortium name="The Broad Institute Genome Sequencing Center for Infectious Disease"/>
            <person name="Wu L."/>
            <person name="Ma J."/>
        </authorList>
    </citation>
    <scope>NUCLEOTIDE SEQUENCE [LARGE SCALE GENOMIC DNA]</scope>
    <source>
        <strain evidence="3">JCM 11483</strain>
    </source>
</reference>
<proteinExistence type="predicted"/>
<evidence type="ECO:0000256" key="1">
    <source>
        <dbReference type="SAM" id="Phobius"/>
    </source>
</evidence>
<organism evidence="2 3">
    <name type="scientific">Nesterenkonia halobia</name>
    <dbReference type="NCBI Taxonomy" id="37922"/>
    <lineage>
        <taxon>Bacteria</taxon>
        <taxon>Bacillati</taxon>
        <taxon>Actinomycetota</taxon>
        <taxon>Actinomycetes</taxon>
        <taxon>Micrococcales</taxon>
        <taxon>Micrococcaceae</taxon>
        <taxon>Nesterenkonia</taxon>
    </lineage>
</organism>
<keyword evidence="1" id="KW-1133">Transmembrane helix</keyword>
<protein>
    <submittedName>
        <fullName evidence="2">Uncharacterized protein</fullName>
    </submittedName>
</protein>
<comment type="caution">
    <text evidence="2">The sequence shown here is derived from an EMBL/GenBank/DDBJ whole genome shotgun (WGS) entry which is preliminary data.</text>
</comment>
<feature type="transmembrane region" description="Helical" evidence="1">
    <location>
        <begin position="46"/>
        <end position="63"/>
    </location>
</feature>
<name>A0ABP6REX8_9MICC</name>
<gene>
    <name evidence="2" type="ORF">GCM10020260_17020</name>
</gene>
<keyword evidence="3" id="KW-1185">Reference proteome</keyword>
<keyword evidence="1" id="KW-0812">Transmembrane</keyword>
<dbReference type="RefSeq" id="WP_344720238.1">
    <property type="nucleotide sequence ID" value="NZ_BAAAYG010000005.1"/>
</dbReference>
<dbReference type="EMBL" id="BAAAYG010000005">
    <property type="protein sequence ID" value="GAA3285109.1"/>
    <property type="molecule type" value="Genomic_DNA"/>
</dbReference>
<feature type="transmembrane region" description="Helical" evidence="1">
    <location>
        <begin position="20"/>
        <end position="40"/>
    </location>
</feature>
<evidence type="ECO:0000313" key="2">
    <source>
        <dbReference type="EMBL" id="GAA3285109.1"/>
    </source>
</evidence>
<dbReference type="Proteomes" id="UP001501736">
    <property type="component" value="Unassembled WGS sequence"/>
</dbReference>